<dbReference type="InterPro" id="IPR040256">
    <property type="entry name" value="At4g02000-like"/>
</dbReference>
<reference evidence="2" key="1">
    <citation type="submission" date="2022-08" db="EMBL/GenBank/DDBJ databases">
        <authorList>
            <person name="Gutierrez-Valencia J."/>
        </authorList>
    </citation>
    <scope>NUCLEOTIDE SEQUENCE</scope>
</reference>
<evidence type="ECO:0000313" key="3">
    <source>
        <dbReference type="Proteomes" id="UP001154282"/>
    </source>
</evidence>
<comment type="caution">
    <text evidence="2">The sequence shown here is derived from an EMBL/GenBank/DDBJ whole genome shotgun (WGS) entry which is preliminary data.</text>
</comment>
<name>A0AAV0P4T5_9ROSI</name>
<feature type="compositionally biased region" description="Basic and acidic residues" evidence="1">
    <location>
        <begin position="194"/>
        <end position="232"/>
    </location>
</feature>
<dbReference type="Proteomes" id="UP001154282">
    <property type="component" value="Unassembled WGS sequence"/>
</dbReference>
<accession>A0AAV0P4T5</accession>
<evidence type="ECO:0000256" key="1">
    <source>
        <dbReference type="SAM" id="MobiDB-lite"/>
    </source>
</evidence>
<evidence type="ECO:0008006" key="4">
    <source>
        <dbReference type="Google" id="ProtNLM"/>
    </source>
</evidence>
<dbReference type="PANTHER" id="PTHR31286:SF99">
    <property type="entry name" value="DUF4283 DOMAIN-CONTAINING PROTEIN"/>
    <property type="match status" value="1"/>
</dbReference>
<dbReference type="EMBL" id="CAMGYJ010000008">
    <property type="protein sequence ID" value="CAI0465632.1"/>
    <property type="molecule type" value="Genomic_DNA"/>
</dbReference>
<dbReference type="PANTHER" id="PTHR31286">
    <property type="entry name" value="GLYCINE-RICH CELL WALL STRUCTURAL PROTEIN 1.8-LIKE"/>
    <property type="match status" value="1"/>
</dbReference>
<evidence type="ECO:0000313" key="2">
    <source>
        <dbReference type="EMBL" id="CAI0465632.1"/>
    </source>
</evidence>
<proteinExistence type="predicted"/>
<keyword evidence="3" id="KW-1185">Reference proteome</keyword>
<organism evidence="2 3">
    <name type="scientific">Linum tenue</name>
    <dbReference type="NCBI Taxonomy" id="586396"/>
    <lineage>
        <taxon>Eukaryota</taxon>
        <taxon>Viridiplantae</taxon>
        <taxon>Streptophyta</taxon>
        <taxon>Embryophyta</taxon>
        <taxon>Tracheophyta</taxon>
        <taxon>Spermatophyta</taxon>
        <taxon>Magnoliopsida</taxon>
        <taxon>eudicotyledons</taxon>
        <taxon>Gunneridae</taxon>
        <taxon>Pentapetalae</taxon>
        <taxon>rosids</taxon>
        <taxon>fabids</taxon>
        <taxon>Malpighiales</taxon>
        <taxon>Linaceae</taxon>
        <taxon>Linum</taxon>
    </lineage>
</organism>
<sequence>MRWYKGFNPWTAKVKSTMVWVQGSPIEFFNREAAMRIGALIGKPIRVDRATEEGARGNYARVCVEVDLSKPLLAKYKVEGIKYRIQYEGLDKICTECGRYGKPTDQCDCKEPIIKETVVETVEVVPEIQAEETRSEPAYGDYMMVKKKEKRPAHKPYETGYKGVTYAKASTAGRNRFQVLNEDMTGERGPSTKNENKFATSKEKGQEQKEQHSENQGEKIREGRGEKANVGQ</sequence>
<protein>
    <recommendedName>
        <fullName evidence="4">DUF4283 domain-containing protein</fullName>
    </recommendedName>
</protein>
<dbReference type="AlphaFoldDB" id="A0AAV0P4T5"/>
<gene>
    <name evidence="2" type="ORF">LITE_LOCUS36695</name>
</gene>
<feature type="region of interest" description="Disordered" evidence="1">
    <location>
        <begin position="175"/>
        <end position="232"/>
    </location>
</feature>